<dbReference type="PANTHER" id="PTHR45947">
    <property type="entry name" value="SULFOQUINOVOSYL TRANSFERASE SQD2"/>
    <property type="match status" value="1"/>
</dbReference>
<dbReference type="OrthoDB" id="132546at2157"/>
<sequence>MFDSSAGETAGADAVTGGSSDGVRRRPGDEGATASGGDGATPRLPDDFEVVVVGPTHGGGIVSYITNQTERLTDHVSVTVHDSGAPPRGSGPVRFLSGLVMALVALVRFATRSPPDVVHVHTSHHFSFYRKGLYVFFATYVWDVPVLVHVHGSGFDEFVATDNRLVAAYQRAVFGACDGIIVLSEHWKDVVAARAPRSKLRVIPNAVDPGAYRADPTDERPHLVLVSNLIERKGVAELASAVETLADRHPDGFRVSIAGDGPLSDRVERLAATHEEVTYHGYVSEERKRELLADGSIYVLPTYAEGLPIAMLEGMAGANAVVSTEVAAIPEVIDDDRGILVEPGDAEALVDALEALLTDPERRTRMAENNRRAVEAEYSWRSAIDELLRTYATYA</sequence>
<keyword evidence="3" id="KW-0808">Transferase</keyword>
<dbReference type="SUPFAM" id="SSF53756">
    <property type="entry name" value="UDP-Glycosyltransferase/glycogen phosphorylase"/>
    <property type="match status" value="1"/>
</dbReference>
<evidence type="ECO:0000313" key="4">
    <source>
        <dbReference type="Proteomes" id="UP000011626"/>
    </source>
</evidence>
<reference evidence="3 4" key="1">
    <citation type="journal article" date="2014" name="PLoS Genet.">
        <title>Phylogenetically driven sequencing of extremely halophilic archaea reveals strategies for static and dynamic osmo-response.</title>
        <authorList>
            <person name="Becker E.A."/>
            <person name="Seitzer P.M."/>
            <person name="Tritt A."/>
            <person name="Larsen D."/>
            <person name="Krusor M."/>
            <person name="Yao A.I."/>
            <person name="Wu D."/>
            <person name="Madern D."/>
            <person name="Eisen J.A."/>
            <person name="Darling A.E."/>
            <person name="Facciotti M.T."/>
        </authorList>
    </citation>
    <scope>NUCLEOTIDE SEQUENCE [LARGE SCALE GENOMIC DNA]</scope>
    <source>
        <strain evidence="3 4">2-9-1</strain>
    </source>
</reference>
<gene>
    <name evidence="3" type="ORF">C475_15653</name>
</gene>
<proteinExistence type="predicted"/>
<dbReference type="InterPro" id="IPR028098">
    <property type="entry name" value="Glyco_trans_4-like_N"/>
</dbReference>
<comment type="caution">
    <text evidence="3">The sequence shown here is derived from an EMBL/GenBank/DDBJ whole genome shotgun (WGS) entry which is preliminary data.</text>
</comment>
<evidence type="ECO:0000256" key="1">
    <source>
        <dbReference type="SAM" id="MobiDB-lite"/>
    </source>
</evidence>
<feature type="domain" description="Glycosyltransferase subfamily 4-like N-terminal" evidence="2">
    <location>
        <begin position="48"/>
        <end position="205"/>
    </location>
</feature>
<dbReference type="STRING" id="797114.C475_15653"/>
<dbReference type="Proteomes" id="UP000011626">
    <property type="component" value="Unassembled WGS sequence"/>
</dbReference>
<accession>M0CKA5</accession>
<protein>
    <submittedName>
        <fullName evidence="3">LPS glycosyltransferase</fullName>
    </submittedName>
</protein>
<dbReference type="InterPro" id="IPR050194">
    <property type="entry name" value="Glycosyltransferase_grp1"/>
</dbReference>
<dbReference type="Pfam" id="PF13579">
    <property type="entry name" value="Glyco_trans_4_4"/>
    <property type="match status" value="1"/>
</dbReference>
<dbReference type="Pfam" id="PF13692">
    <property type="entry name" value="Glyco_trans_1_4"/>
    <property type="match status" value="1"/>
</dbReference>
<dbReference type="GO" id="GO:0016757">
    <property type="term" value="F:glycosyltransferase activity"/>
    <property type="evidence" value="ECO:0007669"/>
    <property type="project" value="TreeGrafter"/>
</dbReference>
<dbReference type="EMBL" id="AOIU01000033">
    <property type="protein sequence ID" value="ELZ23720.1"/>
    <property type="molecule type" value="Genomic_DNA"/>
</dbReference>
<dbReference type="CDD" id="cd03801">
    <property type="entry name" value="GT4_PimA-like"/>
    <property type="match status" value="1"/>
</dbReference>
<dbReference type="Gene3D" id="3.40.50.2000">
    <property type="entry name" value="Glycogen Phosphorylase B"/>
    <property type="match status" value="2"/>
</dbReference>
<dbReference type="AlphaFoldDB" id="M0CKA5"/>
<dbReference type="RefSeq" id="WP_006884799.1">
    <property type="nucleotide sequence ID" value="NZ_AOIU01000033.1"/>
</dbReference>
<evidence type="ECO:0000259" key="2">
    <source>
        <dbReference type="Pfam" id="PF13579"/>
    </source>
</evidence>
<feature type="region of interest" description="Disordered" evidence="1">
    <location>
        <begin position="1"/>
        <end position="45"/>
    </location>
</feature>
<keyword evidence="4" id="KW-1185">Reference proteome</keyword>
<dbReference type="eggNOG" id="arCOG01410">
    <property type="taxonomic scope" value="Archaea"/>
</dbReference>
<dbReference type="PANTHER" id="PTHR45947:SF3">
    <property type="entry name" value="SULFOQUINOVOSYL TRANSFERASE SQD2"/>
    <property type="match status" value="1"/>
</dbReference>
<evidence type="ECO:0000313" key="3">
    <source>
        <dbReference type="EMBL" id="ELZ23720.1"/>
    </source>
</evidence>
<name>M0CKA5_9EURY</name>
<organism evidence="3 4">
    <name type="scientific">Halosimplex carlsbadense 2-9-1</name>
    <dbReference type="NCBI Taxonomy" id="797114"/>
    <lineage>
        <taxon>Archaea</taxon>
        <taxon>Methanobacteriati</taxon>
        <taxon>Methanobacteriota</taxon>
        <taxon>Stenosarchaea group</taxon>
        <taxon>Halobacteria</taxon>
        <taxon>Halobacteriales</taxon>
        <taxon>Haloarculaceae</taxon>
        <taxon>Halosimplex</taxon>
    </lineage>
</organism>